<feature type="compositionally biased region" description="Basic and acidic residues" evidence="1">
    <location>
        <begin position="92"/>
        <end position="101"/>
    </location>
</feature>
<feature type="compositionally biased region" description="Low complexity" evidence="1">
    <location>
        <begin position="110"/>
        <end position="119"/>
    </location>
</feature>
<evidence type="ECO:0000256" key="1">
    <source>
        <dbReference type="SAM" id="MobiDB-lite"/>
    </source>
</evidence>
<feature type="region of interest" description="Disordered" evidence="1">
    <location>
        <begin position="1"/>
        <end position="247"/>
    </location>
</feature>
<feature type="non-terminal residue" evidence="2">
    <location>
        <position position="1"/>
    </location>
</feature>
<organism evidence="2">
    <name type="scientific">uncultured Solirubrobacteraceae bacterium</name>
    <dbReference type="NCBI Taxonomy" id="1162706"/>
    <lineage>
        <taxon>Bacteria</taxon>
        <taxon>Bacillati</taxon>
        <taxon>Actinomycetota</taxon>
        <taxon>Thermoleophilia</taxon>
        <taxon>Solirubrobacterales</taxon>
        <taxon>Solirubrobacteraceae</taxon>
        <taxon>environmental samples</taxon>
    </lineage>
</organism>
<keyword evidence="2" id="KW-0378">Hydrolase</keyword>
<name>A0A6J4R2N3_9ACTN</name>
<feature type="non-terminal residue" evidence="2">
    <location>
        <position position="247"/>
    </location>
</feature>
<feature type="compositionally biased region" description="Basic and acidic residues" evidence="1">
    <location>
        <begin position="61"/>
        <end position="70"/>
    </location>
</feature>
<feature type="compositionally biased region" description="Basic residues" evidence="1">
    <location>
        <begin position="164"/>
        <end position="182"/>
    </location>
</feature>
<sequence>DPRAQHEHRLPLEHVPRRLGPRLGCLLRRRGGTGGAAAREGRRARPARLARAADPSPRRPRVGDRPDRRALPRRRGAHPPGRARAGPRRQPRHEAQRPARDRRPRRRGAAHAGPYRGHALPAGQRQRLHGRHAVPQLRRRRAGAGLDQLRRPQALGDGGAAAAARRHRHPARPHRAEHRRRGAREQRLRARLARPGPGGRRAVHGAGRAGDAGAAGRRLRRRPQGVGALARRPRRHRPRLEDPAQGL</sequence>
<feature type="compositionally biased region" description="Basic and acidic residues" evidence="1">
    <location>
        <begin position="1"/>
        <end position="16"/>
    </location>
</feature>
<dbReference type="GO" id="GO:0004416">
    <property type="term" value="F:hydroxyacylglutathione hydrolase activity"/>
    <property type="evidence" value="ECO:0007669"/>
    <property type="project" value="UniProtKB-EC"/>
</dbReference>
<protein>
    <submittedName>
        <fullName evidence="2">Hydroxyacylglutathione hydrolase</fullName>
        <ecNumber evidence="2">3.1.2.6</ecNumber>
    </submittedName>
</protein>
<evidence type="ECO:0000313" key="2">
    <source>
        <dbReference type="EMBL" id="CAA9460990.1"/>
    </source>
</evidence>
<gene>
    <name evidence="2" type="ORF">AVDCRST_MAG38-7</name>
</gene>
<feature type="compositionally biased region" description="Basic residues" evidence="1">
    <location>
        <begin position="126"/>
        <end position="142"/>
    </location>
</feature>
<feature type="compositionally biased region" description="Low complexity" evidence="1">
    <location>
        <begin position="152"/>
        <end position="163"/>
    </location>
</feature>
<dbReference type="EC" id="3.1.2.6" evidence="2"/>
<feature type="compositionally biased region" description="Low complexity" evidence="1">
    <location>
        <begin position="204"/>
        <end position="216"/>
    </location>
</feature>
<dbReference type="AlphaFoldDB" id="A0A6J4R2N3"/>
<dbReference type="EMBL" id="CADCVJ010000002">
    <property type="protein sequence ID" value="CAA9460990.1"/>
    <property type="molecule type" value="Genomic_DNA"/>
</dbReference>
<reference evidence="2" key="1">
    <citation type="submission" date="2020-02" db="EMBL/GenBank/DDBJ databases">
        <authorList>
            <person name="Meier V. D."/>
        </authorList>
    </citation>
    <scope>NUCLEOTIDE SEQUENCE</scope>
    <source>
        <strain evidence="2">AVDCRST_MAG38</strain>
    </source>
</reference>
<proteinExistence type="predicted"/>
<accession>A0A6J4R2N3</accession>